<evidence type="ECO:0000313" key="2">
    <source>
        <dbReference type="Proteomes" id="UP000241690"/>
    </source>
</evidence>
<dbReference type="AlphaFoldDB" id="A0A2T4AVL8"/>
<gene>
    <name evidence="1" type="ORF">M431DRAFT_203539</name>
</gene>
<sequence>MRTPPSPPSSGFCTPFLPQPARRASLVRQVHVLVTCTNLARCAHPQVPLHSGAGTCGTCGPGGARQWSCQLSHRPCFSTLPPFSLLSSACVQFPLRQLGPMGAVRKGKPTISSFHALLMLGNRLLAALVPPLKSTPGSHSLLFRLRRSAVSRCNSR</sequence>
<reference evidence="1 2" key="1">
    <citation type="submission" date="2016-07" db="EMBL/GenBank/DDBJ databases">
        <title>Multiple horizontal gene transfer events from other fungi enriched the ability of initially mycotrophic Trichoderma (Ascomycota) to feed on dead plant biomass.</title>
        <authorList>
            <consortium name="DOE Joint Genome Institute"/>
            <person name="Aerts A."/>
            <person name="Atanasova L."/>
            <person name="Chenthamara K."/>
            <person name="Zhang J."/>
            <person name="Grujic M."/>
            <person name="Henrissat B."/>
            <person name="Kuo A."/>
            <person name="Salamov A."/>
            <person name="Lipzen A."/>
            <person name="Labutti K."/>
            <person name="Barry K."/>
            <person name="Miao Y."/>
            <person name="Rahimi M.J."/>
            <person name="Shen Q."/>
            <person name="Grigoriev I.V."/>
            <person name="Kubicek C.P."/>
            <person name="Druzhinina I.S."/>
        </authorList>
    </citation>
    <scope>NUCLEOTIDE SEQUENCE [LARGE SCALE GENOMIC DNA]</scope>
    <source>
        <strain evidence="1 2">CBS 226.95</strain>
    </source>
</reference>
<dbReference type="GeneID" id="36621918"/>
<keyword evidence="2" id="KW-1185">Reference proteome</keyword>
<dbReference type="RefSeq" id="XP_024780768.1">
    <property type="nucleotide sequence ID" value="XM_024913357.1"/>
</dbReference>
<accession>A0A2T4AVL8</accession>
<proteinExistence type="predicted"/>
<evidence type="ECO:0000313" key="1">
    <source>
        <dbReference type="EMBL" id="PTB61091.1"/>
    </source>
</evidence>
<protein>
    <submittedName>
        <fullName evidence="1">Uncharacterized protein</fullName>
    </submittedName>
</protein>
<organism evidence="1 2">
    <name type="scientific">Trichoderma harzianum CBS 226.95</name>
    <dbReference type="NCBI Taxonomy" id="983964"/>
    <lineage>
        <taxon>Eukaryota</taxon>
        <taxon>Fungi</taxon>
        <taxon>Dikarya</taxon>
        <taxon>Ascomycota</taxon>
        <taxon>Pezizomycotina</taxon>
        <taxon>Sordariomycetes</taxon>
        <taxon>Hypocreomycetidae</taxon>
        <taxon>Hypocreales</taxon>
        <taxon>Hypocreaceae</taxon>
        <taxon>Trichoderma</taxon>
    </lineage>
</organism>
<name>A0A2T4AVL8_TRIHA</name>
<dbReference type="EMBL" id="KZ679675">
    <property type="protein sequence ID" value="PTB61091.1"/>
    <property type="molecule type" value="Genomic_DNA"/>
</dbReference>
<dbReference type="Proteomes" id="UP000241690">
    <property type="component" value="Unassembled WGS sequence"/>
</dbReference>